<reference evidence="6 7" key="1">
    <citation type="journal article" date="2019" name="G3 (Bethesda)">
        <title>Sequencing of a Wild Apple (Malus baccata) Genome Unravels the Differences Between Cultivated and Wild Apple Species Regarding Disease Resistance and Cold Tolerance.</title>
        <authorList>
            <person name="Chen X."/>
        </authorList>
    </citation>
    <scope>NUCLEOTIDE SEQUENCE [LARGE SCALE GENOMIC DNA]</scope>
    <source>
        <strain evidence="7">cv. Shandingzi</strain>
        <tissue evidence="6">Leaves</tissue>
    </source>
</reference>
<dbReference type="GO" id="GO:0005634">
    <property type="term" value="C:nucleus"/>
    <property type="evidence" value="ECO:0007669"/>
    <property type="project" value="UniProtKB-SubCell"/>
</dbReference>
<dbReference type="Proteomes" id="UP000315295">
    <property type="component" value="Unassembled WGS sequence"/>
</dbReference>
<evidence type="ECO:0000256" key="3">
    <source>
        <dbReference type="ARBA" id="ARBA00022490"/>
    </source>
</evidence>
<keyword evidence="2" id="KW-0813">Transport</keyword>
<dbReference type="SUPFAM" id="SSF48371">
    <property type="entry name" value="ARM repeat"/>
    <property type="match status" value="1"/>
</dbReference>
<evidence type="ECO:0008006" key="8">
    <source>
        <dbReference type="Google" id="ProtNLM"/>
    </source>
</evidence>
<dbReference type="InterPro" id="IPR040122">
    <property type="entry name" value="Importin_beta"/>
</dbReference>
<comment type="subcellular location">
    <subcellularLocation>
        <location evidence="1">Cytoplasm</location>
    </subcellularLocation>
</comment>
<proteinExistence type="predicted"/>
<evidence type="ECO:0000256" key="1">
    <source>
        <dbReference type="ARBA" id="ARBA00004496"/>
    </source>
</evidence>
<dbReference type="InterPro" id="IPR016024">
    <property type="entry name" value="ARM-type_fold"/>
</dbReference>
<evidence type="ECO:0000313" key="6">
    <source>
        <dbReference type="EMBL" id="TQE03664.1"/>
    </source>
</evidence>
<dbReference type="GO" id="GO:0005737">
    <property type="term" value="C:cytoplasm"/>
    <property type="evidence" value="ECO:0007669"/>
    <property type="project" value="UniProtKB-SubCell"/>
</dbReference>
<dbReference type="Pfam" id="PF02985">
    <property type="entry name" value="HEAT"/>
    <property type="match status" value="1"/>
</dbReference>
<name>A0A540MY24_MALBA</name>
<keyword evidence="3" id="KW-0963">Cytoplasm</keyword>
<organism evidence="6 7">
    <name type="scientific">Malus baccata</name>
    <name type="common">Siberian crab apple</name>
    <name type="synonym">Pyrus baccata</name>
    <dbReference type="NCBI Taxonomy" id="106549"/>
    <lineage>
        <taxon>Eukaryota</taxon>
        <taxon>Viridiplantae</taxon>
        <taxon>Streptophyta</taxon>
        <taxon>Embryophyta</taxon>
        <taxon>Tracheophyta</taxon>
        <taxon>Spermatophyta</taxon>
        <taxon>Magnoliopsida</taxon>
        <taxon>eudicotyledons</taxon>
        <taxon>Gunneridae</taxon>
        <taxon>Pentapetalae</taxon>
        <taxon>rosids</taxon>
        <taxon>fabids</taxon>
        <taxon>Rosales</taxon>
        <taxon>Rosaceae</taxon>
        <taxon>Amygdaloideae</taxon>
        <taxon>Maleae</taxon>
        <taxon>Malus</taxon>
    </lineage>
</organism>
<evidence type="ECO:0000313" key="7">
    <source>
        <dbReference type="Proteomes" id="UP000315295"/>
    </source>
</evidence>
<dbReference type="InterPro" id="IPR011989">
    <property type="entry name" value="ARM-like"/>
</dbReference>
<evidence type="ECO:0000256" key="4">
    <source>
        <dbReference type="ARBA" id="ARBA00022737"/>
    </source>
</evidence>
<dbReference type="GO" id="GO:0006606">
    <property type="term" value="P:protein import into nucleus"/>
    <property type="evidence" value="ECO:0007669"/>
    <property type="project" value="InterPro"/>
</dbReference>
<keyword evidence="7" id="KW-1185">Reference proteome</keyword>
<evidence type="ECO:0000256" key="5">
    <source>
        <dbReference type="ARBA" id="ARBA00022927"/>
    </source>
</evidence>
<dbReference type="EMBL" id="VIEB01000151">
    <property type="protein sequence ID" value="TQE03664.1"/>
    <property type="molecule type" value="Genomic_DNA"/>
</dbReference>
<accession>A0A540MY24</accession>
<dbReference type="InterPro" id="IPR000357">
    <property type="entry name" value="HEAT"/>
</dbReference>
<protein>
    <recommendedName>
        <fullName evidence="8">Condensin complex subunit 1 C-terminal domain-containing protein</fullName>
    </recommendedName>
</protein>
<dbReference type="PANTHER" id="PTHR10527">
    <property type="entry name" value="IMPORTIN BETA"/>
    <property type="match status" value="1"/>
</dbReference>
<keyword evidence="4" id="KW-0677">Repeat</keyword>
<dbReference type="STRING" id="106549.A0A540MY24"/>
<dbReference type="Gene3D" id="1.25.10.10">
    <property type="entry name" value="Leucine-rich Repeat Variant"/>
    <property type="match status" value="1"/>
</dbReference>
<evidence type="ECO:0000256" key="2">
    <source>
        <dbReference type="ARBA" id="ARBA00022448"/>
    </source>
</evidence>
<dbReference type="AlphaFoldDB" id="A0A540MY24"/>
<comment type="caution">
    <text evidence="6">The sequence shown here is derived from an EMBL/GenBank/DDBJ whole genome shotgun (WGS) entry which is preliminary data.</text>
</comment>
<keyword evidence="5" id="KW-0653">Protein transport</keyword>
<gene>
    <name evidence="6" type="ORF">C1H46_010638</name>
</gene>
<sequence length="878" mass="98382">MNQLDQEAGELLESPYPLPMESLLSTIILLPVNSPLAQQKRDLLQHCSFQFTDALSLKLSQISSSSHYPRIRRKSLKLLYDLLTDPAVPQISLMTLNGLKSPLLSSFRPKTGQPMSQILPEIVAIVASRIFSDSDQLWEELLDYVYVSITGSNVTQEVQEMGFRVLSNLPENLLNRLMPGFDFLWAKILHRLRDSSDLDSWAAAIQAASRFLKILPYFLGADRLGMAMSTAVNSTHNLATKVDPRNATVTQRFLEFITQMVTKTRPRLLFDRLNYVLESMLMIAESSVATVIREGAIRVLKKIDESNRRIMSRQLERLDRVNLDGFFCSLMRVLVGAANVEKNKSTVLAKYFMDRLSTMHGGKIFARHVRNQIGVFAVAQEWQKRHAGLVTICATADACEEVMRNHVEELAIIVVDGLKDPHRQVRCAATDAIKALSVNLAPTLQEHYHRRILLLLTEMLKEKKDTVWGKAIDAIRFFSNGCTPDNLEPYLPRLVEALLAHLKNGNTTLQWGVLAALGVLASSSENRFDIYYRHTMDAIKLILFGVANASTKLLHAHCLGCISYIAIVVGKDTFANDADEVMGALISLQGFLLETDHMVKVSIFQVLVKLCRLLGDDFLIYVDDLMPSLIQSAQTKIYKEVNRSCYLVYLAMPVLLRLAISQEVILEDVQEELIYFITALVRNLEVSGRVLTNIHVKFVVDGILKILNENSSENEIQEAEGFEIGPQEETRNRGVDHTVNAKIVVFLFNYFVQQSQEPASKYCSIFLPFLLRACKDHDPRVRQQAVRGIGTCAEFGINEFKPFAEEAAKSLDSVIRHPGTSSSNNPTAHVIAVSSLGRICGSYFKSINAPQVVADGDNLATKETVNRMVVQLVQSSKP</sequence>